<dbReference type="EMBL" id="BLXT01004491">
    <property type="protein sequence ID" value="GFO13573.1"/>
    <property type="molecule type" value="Genomic_DNA"/>
</dbReference>
<evidence type="ECO:0000256" key="1">
    <source>
        <dbReference type="SAM" id="MobiDB-lite"/>
    </source>
</evidence>
<dbReference type="AlphaFoldDB" id="A0AAV4B478"/>
<name>A0AAV4B478_9GAST</name>
<feature type="chain" id="PRO_5043988428" evidence="2">
    <location>
        <begin position="28"/>
        <end position="132"/>
    </location>
</feature>
<proteinExistence type="predicted"/>
<protein>
    <submittedName>
        <fullName evidence="3">Uncharacterized protein</fullName>
    </submittedName>
</protein>
<feature type="signal peptide" evidence="2">
    <location>
        <begin position="1"/>
        <end position="27"/>
    </location>
</feature>
<dbReference type="Proteomes" id="UP000735302">
    <property type="component" value="Unassembled WGS sequence"/>
</dbReference>
<organism evidence="3 4">
    <name type="scientific">Plakobranchus ocellatus</name>
    <dbReference type="NCBI Taxonomy" id="259542"/>
    <lineage>
        <taxon>Eukaryota</taxon>
        <taxon>Metazoa</taxon>
        <taxon>Spiralia</taxon>
        <taxon>Lophotrochozoa</taxon>
        <taxon>Mollusca</taxon>
        <taxon>Gastropoda</taxon>
        <taxon>Heterobranchia</taxon>
        <taxon>Euthyneura</taxon>
        <taxon>Panpulmonata</taxon>
        <taxon>Sacoglossa</taxon>
        <taxon>Placobranchoidea</taxon>
        <taxon>Plakobranchidae</taxon>
        <taxon>Plakobranchus</taxon>
    </lineage>
</organism>
<reference evidence="3 4" key="1">
    <citation type="journal article" date="2021" name="Elife">
        <title>Chloroplast acquisition without the gene transfer in kleptoplastic sea slugs, Plakobranchus ocellatus.</title>
        <authorList>
            <person name="Maeda T."/>
            <person name="Takahashi S."/>
            <person name="Yoshida T."/>
            <person name="Shimamura S."/>
            <person name="Takaki Y."/>
            <person name="Nagai Y."/>
            <person name="Toyoda A."/>
            <person name="Suzuki Y."/>
            <person name="Arimoto A."/>
            <person name="Ishii H."/>
            <person name="Satoh N."/>
            <person name="Nishiyama T."/>
            <person name="Hasebe M."/>
            <person name="Maruyama T."/>
            <person name="Minagawa J."/>
            <person name="Obokata J."/>
            <person name="Shigenobu S."/>
        </authorList>
    </citation>
    <scope>NUCLEOTIDE SEQUENCE [LARGE SCALE GENOMIC DNA]</scope>
</reference>
<gene>
    <name evidence="3" type="ORF">PoB_004007800</name>
</gene>
<evidence type="ECO:0000256" key="2">
    <source>
        <dbReference type="SAM" id="SignalP"/>
    </source>
</evidence>
<comment type="caution">
    <text evidence="3">The sequence shown here is derived from an EMBL/GenBank/DDBJ whole genome shotgun (WGS) entry which is preliminary data.</text>
</comment>
<evidence type="ECO:0000313" key="4">
    <source>
        <dbReference type="Proteomes" id="UP000735302"/>
    </source>
</evidence>
<feature type="region of interest" description="Disordered" evidence="1">
    <location>
        <begin position="36"/>
        <end position="82"/>
    </location>
</feature>
<sequence>MEYMLVNLSSLLIVIACLADLTQLVSSWSQEWSPKYVSSLPGNSRPGVRRGDCAPQGRQHAGEPHGHKVQVSTLDQGSSVSTGCQPADLSPCSLGGPRFPPLPLVLWDAVELQEPPHRRPVWRAFVTASLLS</sequence>
<accession>A0AAV4B478</accession>
<keyword evidence="2" id="KW-0732">Signal</keyword>
<feature type="compositionally biased region" description="Polar residues" evidence="1">
    <location>
        <begin position="70"/>
        <end position="82"/>
    </location>
</feature>
<keyword evidence="4" id="KW-1185">Reference proteome</keyword>
<evidence type="ECO:0000313" key="3">
    <source>
        <dbReference type="EMBL" id="GFO13573.1"/>
    </source>
</evidence>